<evidence type="ECO:0000313" key="2">
    <source>
        <dbReference type="Proteomes" id="UP001597546"/>
    </source>
</evidence>
<dbReference type="RefSeq" id="WP_379045177.1">
    <property type="nucleotide sequence ID" value="NZ_JBHSKW010000051.1"/>
</dbReference>
<evidence type="ECO:0000313" key="1">
    <source>
        <dbReference type="EMBL" id="MFD2733502.1"/>
    </source>
</evidence>
<keyword evidence="2" id="KW-1185">Reference proteome</keyword>
<comment type="caution">
    <text evidence="1">The sequence shown here is derived from an EMBL/GenBank/DDBJ whole genome shotgun (WGS) entry which is preliminary data.</text>
</comment>
<evidence type="ECO:0008006" key="3">
    <source>
        <dbReference type="Google" id="ProtNLM"/>
    </source>
</evidence>
<dbReference type="PROSITE" id="PS51257">
    <property type="entry name" value="PROKAR_LIPOPROTEIN"/>
    <property type="match status" value="1"/>
</dbReference>
<organism evidence="1 2">
    <name type="scientific">Pedobacter alpinus</name>
    <dbReference type="NCBI Taxonomy" id="1590643"/>
    <lineage>
        <taxon>Bacteria</taxon>
        <taxon>Pseudomonadati</taxon>
        <taxon>Bacteroidota</taxon>
        <taxon>Sphingobacteriia</taxon>
        <taxon>Sphingobacteriales</taxon>
        <taxon>Sphingobacteriaceae</taxon>
        <taxon>Pedobacter</taxon>
    </lineage>
</organism>
<dbReference type="EMBL" id="JBHULV010000056">
    <property type="protein sequence ID" value="MFD2733502.1"/>
    <property type="molecule type" value="Genomic_DNA"/>
</dbReference>
<protein>
    <recommendedName>
        <fullName evidence="3">DUF4397 domain-containing protein</fullName>
    </recommendedName>
</protein>
<gene>
    <name evidence="1" type="ORF">ACFSSE_17465</name>
</gene>
<sequence length="435" mass="47223">MKILNKNIFYTFTIIILGFLACKKDKTTNGLNLKDNVTASDYVYNLATKNLTPSASIAINVKSEVGVKFVYNYLMRTGLPDSLINITYATADNQKDLNIDILANIFEQTNMTNASGIKSMIKRLDNSSDEAIIKLTSFQPPLPILANFPASKLPDANDKILITGNASSETGLNKIEILDDSSGSFTVVTTIDNLNGAKTYDVNYDYTYRANTANVKLIVYDTFGITAEVIISVPALPYTLYQNISMGSQGTATETVLNNHFFTVSGLTAGTCDLPTNETALDFLYYGTNNGGTFYAPTNVTNVQNNFRCNGVNNYWAPNAASLKPTRFRVLVPDNGGAIDALYAKFNANTIADLNDDGFFNGISVPGGSTARFGPTISPSTTAIFNATTAYLIWVRVPTTPAATVYKNCIIRVREGVNASTAALSTIKFDIYVQK</sequence>
<accession>A0ABW5TXD1</accession>
<name>A0ABW5TXD1_9SPHI</name>
<reference evidence="2" key="1">
    <citation type="journal article" date="2019" name="Int. J. Syst. Evol. Microbiol.">
        <title>The Global Catalogue of Microorganisms (GCM) 10K type strain sequencing project: providing services to taxonomists for standard genome sequencing and annotation.</title>
        <authorList>
            <consortium name="The Broad Institute Genomics Platform"/>
            <consortium name="The Broad Institute Genome Sequencing Center for Infectious Disease"/>
            <person name="Wu L."/>
            <person name="Ma J."/>
        </authorList>
    </citation>
    <scope>NUCLEOTIDE SEQUENCE [LARGE SCALE GENOMIC DNA]</scope>
    <source>
        <strain evidence="2">KCTC 42456</strain>
    </source>
</reference>
<proteinExistence type="predicted"/>
<dbReference type="Proteomes" id="UP001597546">
    <property type="component" value="Unassembled WGS sequence"/>
</dbReference>